<reference evidence="2 3" key="1">
    <citation type="submission" date="2020-08" db="EMBL/GenBank/DDBJ databases">
        <title>Genomic Encyclopedia of Type Strains, Phase IV (KMG-IV): sequencing the most valuable type-strain genomes for metagenomic binning, comparative biology and taxonomic classification.</title>
        <authorList>
            <person name="Goeker M."/>
        </authorList>
    </citation>
    <scope>NUCLEOTIDE SEQUENCE [LARGE SCALE GENOMIC DNA]</scope>
    <source>
        <strain evidence="2 3">DSM 7050</strain>
    </source>
</reference>
<accession>A0ABR6L920</accession>
<proteinExistence type="predicted"/>
<name>A0ABR6L920_9HYPH</name>
<organism evidence="2 3">
    <name type="scientific">Aminobacter niigataensis</name>
    <dbReference type="NCBI Taxonomy" id="83265"/>
    <lineage>
        <taxon>Bacteria</taxon>
        <taxon>Pseudomonadati</taxon>
        <taxon>Pseudomonadota</taxon>
        <taxon>Alphaproteobacteria</taxon>
        <taxon>Hyphomicrobiales</taxon>
        <taxon>Phyllobacteriaceae</taxon>
        <taxon>Aminobacter</taxon>
    </lineage>
</organism>
<keyword evidence="2" id="KW-0238">DNA-binding</keyword>
<keyword evidence="3" id="KW-1185">Reference proteome</keyword>
<feature type="domain" description="HTH merR-type" evidence="1">
    <location>
        <begin position="5"/>
        <end position="73"/>
    </location>
</feature>
<dbReference type="Gene3D" id="1.10.1660.10">
    <property type="match status" value="1"/>
</dbReference>
<comment type="caution">
    <text evidence="2">The sequence shown here is derived from an EMBL/GenBank/DDBJ whole genome shotgun (WGS) entry which is preliminary data.</text>
</comment>
<evidence type="ECO:0000313" key="3">
    <source>
        <dbReference type="Proteomes" id="UP000539538"/>
    </source>
</evidence>
<dbReference type="EMBL" id="JACHOT010000012">
    <property type="protein sequence ID" value="MBB4653304.1"/>
    <property type="molecule type" value="Genomic_DNA"/>
</dbReference>
<evidence type="ECO:0000259" key="1">
    <source>
        <dbReference type="Pfam" id="PF13411"/>
    </source>
</evidence>
<dbReference type="GO" id="GO:0003677">
    <property type="term" value="F:DNA binding"/>
    <property type="evidence" value="ECO:0007669"/>
    <property type="project" value="UniProtKB-KW"/>
</dbReference>
<protein>
    <submittedName>
        <fullName evidence="2">DNA-binding transcriptional MerR regulator</fullName>
    </submittedName>
</protein>
<sequence length="151" mass="16995">MIPAGQVLTLTGLTANQLREWSHRRDLVPPDVEARGPGRPALYSWQTVLLLRIAVVLRERFKIELQAHKDLLHALRELFIGVPFPTLRGCVLALRAMEHGEVISEGMIRVSGSDPDTLFLHLDPHLDVLESKFAPQDQGGQLPLFRAVRIR</sequence>
<dbReference type="Proteomes" id="UP000539538">
    <property type="component" value="Unassembled WGS sequence"/>
</dbReference>
<dbReference type="InterPro" id="IPR000551">
    <property type="entry name" value="MerR-type_HTH_dom"/>
</dbReference>
<evidence type="ECO:0000313" key="2">
    <source>
        <dbReference type="EMBL" id="MBB4653304.1"/>
    </source>
</evidence>
<dbReference type="Pfam" id="PF13411">
    <property type="entry name" value="MerR_1"/>
    <property type="match status" value="1"/>
</dbReference>
<dbReference type="RefSeq" id="WP_183264648.1">
    <property type="nucleotide sequence ID" value="NZ_BAAAVZ010000017.1"/>
</dbReference>
<gene>
    <name evidence="2" type="ORF">GGQ99_005094</name>
</gene>